<protein>
    <submittedName>
        <fullName evidence="7">Taurine dioxygenase</fullName>
    </submittedName>
</protein>
<dbReference type="GO" id="GO:0006790">
    <property type="term" value="P:sulfur compound metabolic process"/>
    <property type="evidence" value="ECO:0007669"/>
    <property type="project" value="TreeGrafter"/>
</dbReference>
<dbReference type="PANTHER" id="PTHR30468:SF1">
    <property type="entry name" value="ALPHA-KETOGLUTARATE-DEPENDENT SULFONATE DIOXYGENASE"/>
    <property type="match status" value="1"/>
</dbReference>
<evidence type="ECO:0000256" key="2">
    <source>
        <dbReference type="ARBA" id="ARBA00022723"/>
    </source>
</evidence>
<dbReference type="InterPro" id="IPR003819">
    <property type="entry name" value="TauD/TfdA-like"/>
</dbReference>
<dbReference type="Proteomes" id="UP000245216">
    <property type="component" value="Unassembled WGS sequence"/>
</dbReference>
<keyword evidence="5" id="KW-0408">Iron</keyword>
<dbReference type="GO" id="GO:0000908">
    <property type="term" value="F:taurine dioxygenase activity"/>
    <property type="evidence" value="ECO:0007669"/>
    <property type="project" value="TreeGrafter"/>
</dbReference>
<dbReference type="AlphaFoldDB" id="A0A2U2BNI6"/>
<evidence type="ECO:0000313" key="7">
    <source>
        <dbReference type="EMBL" id="PWE15568.1"/>
    </source>
</evidence>
<accession>A0A2U2BNI6</accession>
<dbReference type="Gene3D" id="3.60.130.10">
    <property type="entry name" value="Clavaminate synthase-like"/>
    <property type="match status" value="1"/>
</dbReference>
<proteinExistence type="inferred from homology"/>
<gene>
    <name evidence="7" type="ORF">DF183_02210</name>
</gene>
<dbReference type="EMBL" id="QEXO01000001">
    <property type="protein sequence ID" value="PWE15568.1"/>
    <property type="molecule type" value="Genomic_DNA"/>
</dbReference>
<evidence type="ECO:0000256" key="4">
    <source>
        <dbReference type="ARBA" id="ARBA00023002"/>
    </source>
</evidence>
<dbReference type="STRING" id="511.UZ73_02685"/>
<keyword evidence="4" id="KW-0560">Oxidoreductase</keyword>
<dbReference type="PANTHER" id="PTHR30468">
    <property type="entry name" value="ALPHA-KETOGLUTARATE-DEPENDENT SULFONATE DIOXYGENASE"/>
    <property type="match status" value="1"/>
</dbReference>
<comment type="caution">
    <text evidence="7">The sequence shown here is derived from an EMBL/GenBank/DDBJ whole genome shotgun (WGS) entry which is preliminary data.</text>
</comment>
<evidence type="ECO:0000256" key="3">
    <source>
        <dbReference type="ARBA" id="ARBA00022964"/>
    </source>
</evidence>
<organism evidence="7 8">
    <name type="scientific">Alcaligenes faecalis</name>
    <dbReference type="NCBI Taxonomy" id="511"/>
    <lineage>
        <taxon>Bacteria</taxon>
        <taxon>Pseudomonadati</taxon>
        <taxon>Pseudomonadota</taxon>
        <taxon>Betaproteobacteria</taxon>
        <taxon>Burkholderiales</taxon>
        <taxon>Alcaligenaceae</taxon>
        <taxon>Alcaligenes</taxon>
    </lineage>
</organism>
<dbReference type="GO" id="GO:0046872">
    <property type="term" value="F:metal ion binding"/>
    <property type="evidence" value="ECO:0007669"/>
    <property type="project" value="UniProtKB-KW"/>
</dbReference>
<reference evidence="7 8" key="1">
    <citation type="submission" date="2018-05" db="EMBL/GenBank/DDBJ databases">
        <title>Genome Sequence of an Efficient Indole-Degrading Bacterium, Alcaligenes sp.YBY.</title>
        <authorList>
            <person name="Yang B."/>
        </authorList>
    </citation>
    <scope>NUCLEOTIDE SEQUENCE [LARGE SCALE GENOMIC DNA]</scope>
    <source>
        <strain evidence="7 8">YBY</strain>
    </source>
</reference>
<keyword evidence="3 7" id="KW-0223">Dioxygenase</keyword>
<dbReference type="GO" id="GO:0005737">
    <property type="term" value="C:cytoplasm"/>
    <property type="evidence" value="ECO:0007669"/>
    <property type="project" value="TreeGrafter"/>
</dbReference>
<sequence>MVQAVDSPIAANRLETRIMSPAIGVEVAGVDLTQPLEDTQVQELRALLLKHQLLVFRDQPLNAAQHVAFARRFGELEVHPVFPHDPDYPELVLLGGNNTQPGRENIYHSDVSWRAEPSMGSILRCIECPPAGGDTIWCNMALAYENLPLHIKDILHELEAVHDLLPGFIDRIPEQDRAALRDRFPAQTHPVVRTHPETGQRILYVSSWTTHLANYIETGFFRGMPELQSGAHFLLQYLVDQARHPEYQVRLKWQPHTIAFWDNRATQHYAVQDYFPLPRQMARATIVGDRPY</sequence>
<reference evidence="7 8" key="2">
    <citation type="submission" date="2018-05" db="EMBL/GenBank/DDBJ databases">
        <authorList>
            <person name="Lanie J.A."/>
            <person name="Ng W.-L."/>
            <person name="Kazmierczak K.M."/>
            <person name="Andrzejewski T.M."/>
            <person name="Davidsen T.M."/>
            <person name="Wayne K.J."/>
            <person name="Tettelin H."/>
            <person name="Glass J.I."/>
            <person name="Rusch D."/>
            <person name="Podicherti R."/>
            <person name="Tsui H.-C.T."/>
            <person name="Winkler M.E."/>
        </authorList>
    </citation>
    <scope>NUCLEOTIDE SEQUENCE [LARGE SCALE GENOMIC DNA]</scope>
    <source>
        <strain evidence="7 8">YBY</strain>
    </source>
</reference>
<comment type="similarity">
    <text evidence="1">Belongs to the TfdA dioxygenase family.</text>
</comment>
<dbReference type="SUPFAM" id="SSF51197">
    <property type="entry name" value="Clavaminate synthase-like"/>
    <property type="match status" value="1"/>
</dbReference>
<evidence type="ECO:0000259" key="6">
    <source>
        <dbReference type="Pfam" id="PF02668"/>
    </source>
</evidence>
<dbReference type="InterPro" id="IPR051323">
    <property type="entry name" value="AtsK-like"/>
</dbReference>
<dbReference type="Pfam" id="PF02668">
    <property type="entry name" value="TauD"/>
    <property type="match status" value="1"/>
</dbReference>
<evidence type="ECO:0000256" key="1">
    <source>
        <dbReference type="ARBA" id="ARBA00005896"/>
    </source>
</evidence>
<feature type="domain" description="TauD/TfdA-like" evidence="6">
    <location>
        <begin position="19"/>
        <end position="285"/>
    </location>
</feature>
<dbReference type="RefSeq" id="WP_109088287.1">
    <property type="nucleotide sequence ID" value="NZ_CAXOKM010000004.1"/>
</dbReference>
<evidence type="ECO:0000256" key="5">
    <source>
        <dbReference type="ARBA" id="ARBA00023004"/>
    </source>
</evidence>
<dbReference type="InterPro" id="IPR042098">
    <property type="entry name" value="TauD-like_sf"/>
</dbReference>
<evidence type="ECO:0000313" key="8">
    <source>
        <dbReference type="Proteomes" id="UP000245216"/>
    </source>
</evidence>
<keyword evidence="2" id="KW-0479">Metal-binding</keyword>
<name>A0A2U2BNI6_ALCFA</name>